<dbReference type="Gene3D" id="3.90.70.130">
    <property type="match status" value="1"/>
</dbReference>
<dbReference type="AlphaFoldDB" id="A0A1W0ABD6"/>
<comment type="caution">
    <text evidence="4">The sequence shown here is derived from an EMBL/GenBank/DDBJ whole genome shotgun (WGS) entry which is preliminary data.</text>
</comment>
<evidence type="ECO:0000313" key="5">
    <source>
        <dbReference type="Proteomes" id="UP000243217"/>
    </source>
</evidence>
<keyword evidence="2" id="KW-0732">Signal</keyword>
<evidence type="ECO:0000256" key="1">
    <source>
        <dbReference type="ARBA" id="ARBA00022801"/>
    </source>
</evidence>
<keyword evidence="1" id="KW-0378">Hydrolase</keyword>
<keyword evidence="5" id="KW-1185">Reference proteome</keyword>
<feature type="domain" description="UFSP1/2/DUB catalytic" evidence="3">
    <location>
        <begin position="356"/>
        <end position="501"/>
    </location>
</feature>
<feature type="chain" id="PRO_5012212868" evidence="2">
    <location>
        <begin position="23"/>
        <end position="509"/>
    </location>
</feature>
<sequence>MLPIGLGILGVVLILPFQKIQNDIETLVDEEFKQRPVGNENWYVFVYEQSSGNFNMHTYGYRSNAIKVSQVETWCNCARNFISKIEYVVLRCSASFPCFWKSTSPNAISKAIEDLQMSLTRPMFTFYELPNHDIVSHVGEFVKGPSIASSNPSIYEFCDLKKPGDSTNLTLRYGEVYDLNLLYSLSSDNAYVTFLEQMESTEVVLDLILCLPRTSSMTSVVNKLHERLIEQLDVAKDLAKDTQKLTSLSLNEFPLFGGAQHPIALWSINGSDINKQKRELLHNLLIQPWQPIFTNPCALSDLTHDVLINVHSGIKSSVPGGSMRLVVGDYGYYHYMQQNLNDKITANDCFMLPVPTTHMEIQQMLVKIGDKPSSFIGSKEWIGSMEIGYVLEELYSTTFRTIHCPSGAQLSQYASQLYDHFTLHGTPVMLGGANLAYIILGVDYNADTKDISFLILDPHYTGDDNLTAILTKPQQLENFKGYACGWRKPKSFSKSSFYNFCLPQRPNTI</sequence>
<dbReference type="PANTHER" id="PTHR48153:SF2">
    <property type="entry name" value="UFM1-SPECIFIC PROTEASE 2"/>
    <property type="match status" value="1"/>
</dbReference>
<dbReference type="Pfam" id="PF07910">
    <property type="entry name" value="Peptidase_C78"/>
    <property type="match status" value="1"/>
</dbReference>
<dbReference type="STRING" id="74557.A0A1W0ABD6"/>
<dbReference type="OrthoDB" id="417506at2759"/>
<keyword evidence="4" id="KW-0645">Protease</keyword>
<proteinExistence type="predicted"/>
<reference evidence="4 5" key="1">
    <citation type="journal article" date="2014" name="Genome Biol. Evol.">
        <title>The secreted proteins of Achlya hypogyna and Thraustotheca clavata identify the ancestral oomycete secretome and reveal gene acquisitions by horizontal gene transfer.</title>
        <authorList>
            <person name="Misner I."/>
            <person name="Blouin N."/>
            <person name="Leonard G."/>
            <person name="Richards T.A."/>
            <person name="Lane C.E."/>
        </authorList>
    </citation>
    <scope>NUCLEOTIDE SEQUENCE [LARGE SCALE GENOMIC DNA]</scope>
    <source>
        <strain evidence="4 5">ATCC 34112</strain>
    </source>
</reference>
<gene>
    <name evidence="4" type="ORF">THRCLA_20102</name>
</gene>
<name>A0A1W0ABD6_9STRA</name>
<organism evidence="4 5">
    <name type="scientific">Thraustotheca clavata</name>
    <dbReference type="NCBI Taxonomy" id="74557"/>
    <lineage>
        <taxon>Eukaryota</taxon>
        <taxon>Sar</taxon>
        <taxon>Stramenopiles</taxon>
        <taxon>Oomycota</taxon>
        <taxon>Saprolegniomycetes</taxon>
        <taxon>Saprolegniales</taxon>
        <taxon>Achlyaceae</taxon>
        <taxon>Thraustotheca</taxon>
    </lineage>
</organism>
<accession>A0A1W0ABD6</accession>
<dbReference type="InterPro" id="IPR012462">
    <property type="entry name" value="UFSP1/2_DUB_cat"/>
</dbReference>
<dbReference type="PANTHER" id="PTHR48153">
    <property type="entry name" value="UFM1-SPECIFIC PROTEASE 2"/>
    <property type="match status" value="1"/>
</dbReference>
<evidence type="ECO:0000256" key="2">
    <source>
        <dbReference type="SAM" id="SignalP"/>
    </source>
</evidence>
<dbReference type="GO" id="GO:0006508">
    <property type="term" value="P:proteolysis"/>
    <property type="evidence" value="ECO:0007669"/>
    <property type="project" value="UniProtKB-KW"/>
</dbReference>
<dbReference type="EMBL" id="JNBS01000222">
    <property type="protein sequence ID" value="OQS07637.1"/>
    <property type="molecule type" value="Genomic_DNA"/>
</dbReference>
<evidence type="ECO:0000313" key="4">
    <source>
        <dbReference type="EMBL" id="OQS07637.1"/>
    </source>
</evidence>
<dbReference type="GO" id="GO:0071567">
    <property type="term" value="F:deUFMylase activity"/>
    <property type="evidence" value="ECO:0007669"/>
    <property type="project" value="TreeGrafter"/>
</dbReference>
<protein>
    <submittedName>
        <fullName evidence="4">Ufm1-specific protease</fullName>
    </submittedName>
</protein>
<dbReference type="Proteomes" id="UP000243217">
    <property type="component" value="Unassembled WGS sequence"/>
</dbReference>
<feature type="signal peptide" evidence="2">
    <location>
        <begin position="1"/>
        <end position="22"/>
    </location>
</feature>
<evidence type="ECO:0000259" key="3">
    <source>
        <dbReference type="Pfam" id="PF07910"/>
    </source>
</evidence>